<proteinExistence type="predicted"/>
<sequence length="125" mass="13488">MGCPAWSCHPQTPSSYSSSQPPTPLILASPHPYPYPNHYGDREQLNANSKELVTQRQAEVLQAYERKFGQGSLGLSLSGNVDPSCFTDSAIAASYTANGAHDYGAWSQEIGADGLEIELGTMLHF</sequence>
<name>A0A8H5F3R5_9AGAR</name>
<protein>
    <submittedName>
        <fullName evidence="2">Uncharacterized protein</fullName>
    </submittedName>
</protein>
<dbReference type="AlphaFoldDB" id="A0A8H5F3R5"/>
<accession>A0A8H5F3R5</accession>
<reference evidence="2 3" key="1">
    <citation type="journal article" date="2020" name="ISME J.">
        <title>Uncovering the hidden diversity of litter-decomposition mechanisms in mushroom-forming fungi.</title>
        <authorList>
            <person name="Floudas D."/>
            <person name="Bentzer J."/>
            <person name="Ahren D."/>
            <person name="Johansson T."/>
            <person name="Persson P."/>
            <person name="Tunlid A."/>
        </authorList>
    </citation>
    <scope>NUCLEOTIDE SEQUENCE [LARGE SCALE GENOMIC DNA]</scope>
    <source>
        <strain evidence="2 3">CBS 101986</strain>
    </source>
</reference>
<gene>
    <name evidence="2" type="ORF">D9619_000332</name>
</gene>
<dbReference type="Proteomes" id="UP000567179">
    <property type="component" value="Unassembled WGS sequence"/>
</dbReference>
<evidence type="ECO:0000313" key="3">
    <source>
        <dbReference type="Proteomes" id="UP000567179"/>
    </source>
</evidence>
<evidence type="ECO:0000313" key="2">
    <source>
        <dbReference type="EMBL" id="KAF5322735.1"/>
    </source>
</evidence>
<organism evidence="2 3">
    <name type="scientific">Psilocybe cf. subviscida</name>
    <dbReference type="NCBI Taxonomy" id="2480587"/>
    <lineage>
        <taxon>Eukaryota</taxon>
        <taxon>Fungi</taxon>
        <taxon>Dikarya</taxon>
        <taxon>Basidiomycota</taxon>
        <taxon>Agaricomycotina</taxon>
        <taxon>Agaricomycetes</taxon>
        <taxon>Agaricomycetidae</taxon>
        <taxon>Agaricales</taxon>
        <taxon>Agaricineae</taxon>
        <taxon>Strophariaceae</taxon>
        <taxon>Psilocybe</taxon>
    </lineage>
</organism>
<dbReference type="EMBL" id="JAACJJ010000028">
    <property type="protein sequence ID" value="KAF5322735.1"/>
    <property type="molecule type" value="Genomic_DNA"/>
</dbReference>
<keyword evidence="3" id="KW-1185">Reference proteome</keyword>
<comment type="caution">
    <text evidence="2">The sequence shown here is derived from an EMBL/GenBank/DDBJ whole genome shotgun (WGS) entry which is preliminary data.</text>
</comment>
<feature type="region of interest" description="Disordered" evidence="1">
    <location>
        <begin position="1"/>
        <end position="42"/>
    </location>
</feature>
<evidence type="ECO:0000256" key="1">
    <source>
        <dbReference type="SAM" id="MobiDB-lite"/>
    </source>
</evidence>
<feature type="compositionally biased region" description="Low complexity" evidence="1">
    <location>
        <begin position="10"/>
        <end position="20"/>
    </location>
</feature>